<dbReference type="Pfam" id="PF00578">
    <property type="entry name" value="AhpC-TSA"/>
    <property type="match status" value="1"/>
</dbReference>
<dbReference type="Gene3D" id="3.40.30.10">
    <property type="entry name" value="Glutaredoxin"/>
    <property type="match status" value="1"/>
</dbReference>
<dbReference type="GO" id="GO:0016209">
    <property type="term" value="F:antioxidant activity"/>
    <property type="evidence" value="ECO:0007669"/>
    <property type="project" value="InterPro"/>
</dbReference>
<dbReference type="SUPFAM" id="SSF52833">
    <property type="entry name" value="Thioredoxin-like"/>
    <property type="match status" value="1"/>
</dbReference>
<dbReference type="PROSITE" id="PS51352">
    <property type="entry name" value="THIOREDOXIN_2"/>
    <property type="match status" value="1"/>
</dbReference>
<dbReference type="Proteomes" id="UP000185557">
    <property type="component" value="Unassembled WGS sequence"/>
</dbReference>
<dbReference type="InterPro" id="IPR036249">
    <property type="entry name" value="Thioredoxin-like_sf"/>
</dbReference>
<gene>
    <name evidence="2" type="ORF">NIES30_00095</name>
</gene>
<dbReference type="AlphaFoldDB" id="A0A1U7JA29"/>
<evidence type="ECO:0000313" key="2">
    <source>
        <dbReference type="EMBL" id="OKH50550.1"/>
    </source>
</evidence>
<reference evidence="2 3" key="1">
    <citation type="submission" date="2016-11" db="EMBL/GenBank/DDBJ databases">
        <title>Draft Genome Sequences of Nine Cyanobacterial Strains from Diverse Habitats.</title>
        <authorList>
            <person name="Zhu T."/>
            <person name="Hou S."/>
            <person name="Lu X."/>
            <person name="Hess W.R."/>
        </authorList>
    </citation>
    <scope>NUCLEOTIDE SEQUENCE [LARGE SCALE GENOMIC DNA]</scope>
    <source>
        <strain evidence="2 3">NIES-30</strain>
    </source>
</reference>
<keyword evidence="3" id="KW-1185">Reference proteome</keyword>
<dbReference type="STRING" id="549789.NIES30_00095"/>
<dbReference type="InterPro" id="IPR000866">
    <property type="entry name" value="AhpC/TSA"/>
</dbReference>
<proteinExistence type="predicted"/>
<name>A0A1U7JA29_9CYAN</name>
<organism evidence="2 3">
    <name type="scientific">Phormidium tenue NIES-30</name>
    <dbReference type="NCBI Taxonomy" id="549789"/>
    <lineage>
        <taxon>Bacteria</taxon>
        <taxon>Bacillati</taxon>
        <taxon>Cyanobacteriota</taxon>
        <taxon>Cyanophyceae</taxon>
        <taxon>Oscillatoriophycideae</taxon>
        <taxon>Oscillatoriales</taxon>
        <taxon>Oscillatoriaceae</taxon>
        <taxon>Phormidium</taxon>
    </lineage>
</organism>
<sequence>MSPIAPLPDQADPWRYWLPLPPRLGLPLGQICPDFALWDVTYQRTVRLANWRGKQPVVLLFCRLLAEMAYSPQRYAALVAFDQAYDQFRNAGAEVLAIGHLPQRQAQAAVADLGLKLPLLCDPTGVSFRAYHTGQALGAPLPAQFVLDAQGRLRHCHLFSLLHPTTPLETLLATLNKL</sequence>
<evidence type="ECO:0000259" key="1">
    <source>
        <dbReference type="PROSITE" id="PS51352"/>
    </source>
</evidence>
<comment type="caution">
    <text evidence="2">The sequence shown here is derived from an EMBL/GenBank/DDBJ whole genome shotgun (WGS) entry which is preliminary data.</text>
</comment>
<evidence type="ECO:0000313" key="3">
    <source>
        <dbReference type="Proteomes" id="UP000185557"/>
    </source>
</evidence>
<dbReference type="InterPro" id="IPR013766">
    <property type="entry name" value="Thioredoxin_domain"/>
</dbReference>
<dbReference type="RefSeq" id="WP_073606364.1">
    <property type="nucleotide sequence ID" value="NZ_MRCG01000001.1"/>
</dbReference>
<feature type="domain" description="Thioredoxin" evidence="1">
    <location>
        <begin position="26"/>
        <end position="178"/>
    </location>
</feature>
<dbReference type="OrthoDB" id="422376at2"/>
<protein>
    <recommendedName>
        <fullName evidence="1">Thioredoxin domain-containing protein</fullName>
    </recommendedName>
</protein>
<dbReference type="EMBL" id="MRCG01000001">
    <property type="protein sequence ID" value="OKH50550.1"/>
    <property type="molecule type" value="Genomic_DNA"/>
</dbReference>
<accession>A0A1U7JA29</accession>
<dbReference type="GO" id="GO:0016491">
    <property type="term" value="F:oxidoreductase activity"/>
    <property type="evidence" value="ECO:0007669"/>
    <property type="project" value="InterPro"/>
</dbReference>